<reference evidence="5" key="1">
    <citation type="journal article" date="2020" name="Phytopathology">
        <title>Genome sequence of the chestnut blight fungus Cryphonectria parasitica EP155: A fundamental resource for an archetypical invasive plant pathogen.</title>
        <authorList>
            <person name="Crouch J.A."/>
            <person name="Dawe A."/>
            <person name="Aerts A."/>
            <person name="Barry K."/>
            <person name="Churchill A.C.L."/>
            <person name="Grimwood J."/>
            <person name="Hillman B."/>
            <person name="Milgroom M.G."/>
            <person name="Pangilinan J."/>
            <person name="Smith M."/>
            <person name="Salamov A."/>
            <person name="Schmutz J."/>
            <person name="Yadav J."/>
            <person name="Grigoriev I.V."/>
            <person name="Nuss D."/>
        </authorList>
    </citation>
    <scope>NUCLEOTIDE SEQUENCE</scope>
    <source>
        <strain evidence="5">EP155</strain>
    </source>
</reference>
<keyword evidence="2 4" id="KW-0663">Pyridoxal phosphate</keyword>
<keyword evidence="6" id="KW-1185">Reference proteome</keyword>
<evidence type="ECO:0000256" key="4">
    <source>
        <dbReference type="PIRSR" id="PIRSR602129-50"/>
    </source>
</evidence>
<evidence type="ECO:0000313" key="5">
    <source>
        <dbReference type="EMBL" id="KAF3760257.1"/>
    </source>
</evidence>
<dbReference type="InterPro" id="IPR015421">
    <property type="entry name" value="PyrdxlP-dep_Trfase_major"/>
</dbReference>
<dbReference type="EMBL" id="MU032353">
    <property type="protein sequence ID" value="KAF3760257.1"/>
    <property type="molecule type" value="Genomic_DNA"/>
</dbReference>
<evidence type="ECO:0000256" key="1">
    <source>
        <dbReference type="ARBA" id="ARBA00001933"/>
    </source>
</evidence>
<comment type="cofactor">
    <cofactor evidence="1 4">
        <name>pyridoxal 5'-phosphate</name>
        <dbReference type="ChEBI" id="CHEBI:597326"/>
    </cofactor>
</comment>
<organism evidence="5 6">
    <name type="scientific">Cryphonectria parasitica (strain ATCC 38755 / EP155)</name>
    <dbReference type="NCBI Taxonomy" id="660469"/>
    <lineage>
        <taxon>Eukaryota</taxon>
        <taxon>Fungi</taxon>
        <taxon>Dikarya</taxon>
        <taxon>Ascomycota</taxon>
        <taxon>Pezizomycotina</taxon>
        <taxon>Sordariomycetes</taxon>
        <taxon>Sordariomycetidae</taxon>
        <taxon>Diaporthales</taxon>
        <taxon>Cryphonectriaceae</taxon>
        <taxon>Cryphonectria-Endothia species complex</taxon>
        <taxon>Cryphonectria</taxon>
    </lineage>
</organism>
<dbReference type="Pfam" id="PF00282">
    <property type="entry name" value="Pyridoxal_deC"/>
    <property type="match status" value="1"/>
</dbReference>
<protein>
    <submittedName>
        <fullName evidence="5">Uncharacterized protein</fullName>
    </submittedName>
</protein>
<dbReference type="GO" id="GO:0030170">
    <property type="term" value="F:pyridoxal phosphate binding"/>
    <property type="evidence" value="ECO:0007669"/>
    <property type="project" value="InterPro"/>
</dbReference>
<accession>A0A9P4XT13</accession>
<dbReference type="PANTHER" id="PTHR42735">
    <property type="match status" value="1"/>
</dbReference>
<keyword evidence="3" id="KW-0456">Lyase</keyword>
<dbReference type="GeneID" id="63843193"/>
<proteinExistence type="predicted"/>
<comment type="caution">
    <text evidence="5">The sequence shown here is derived from an EMBL/GenBank/DDBJ whole genome shotgun (WGS) entry which is preliminary data.</text>
</comment>
<dbReference type="Proteomes" id="UP000803844">
    <property type="component" value="Unassembled WGS sequence"/>
</dbReference>
<dbReference type="GO" id="GO:0016830">
    <property type="term" value="F:carbon-carbon lyase activity"/>
    <property type="evidence" value="ECO:0007669"/>
    <property type="project" value="InterPro"/>
</dbReference>
<evidence type="ECO:0000256" key="3">
    <source>
        <dbReference type="ARBA" id="ARBA00023239"/>
    </source>
</evidence>
<dbReference type="Gene3D" id="3.40.640.10">
    <property type="entry name" value="Type I PLP-dependent aspartate aminotransferase-like (Major domain)"/>
    <property type="match status" value="1"/>
</dbReference>
<evidence type="ECO:0000313" key="6">
    <source>
        <dbReference type="Proteomes" id="UP000803844"/>
    </source>
</evidence>
<dbReference type="AlphaFoldDB" id="A0A9P4XT13"/>
<dbReference type="PANTHER" id="PTHR42735:SF4">
    <property type="entry name" value="PYRIDOXAL PHOSPHATE-DEPENDENT DECARBOXYLASE FAMILY PROTEIN"/>
    <property type="match status" value="1"/>
</dbReference>
<dbReference type="SUPFAM" id="SSF53383">
    <property type="entry name" value="PLP-dependent transferases"/>
    <property type="match status" value="1"/>
</dbReference>
<name>A0A9P4XT13_CRYP1</name>
<dbReference type="GO" id="GO:0019752">
    <property type="term" value="P:carboxylic acid metabolic process"/>
    <property type="evidence" value="ECO:0007669"/>
    <property type="project" value="InterPro"/>
</dbReference>
<dbReference type="InterPro" id="IPR002129">
    <property type="entry name" value="PyrdxlP-dep_de-COase"/>
</dbReference>
<dbReference type="InterPro" id="IPR050477">
    <property type="entry name" value="GrpII_AminoAcid_Decarb"/>
</dbReference>
<sequence>MDIFNLGGAHFQSGLSVPSIGKAKGSSSLGLSGVGNVSANVDIDLSQGLKGLTGGVELTKDNGNVFTSGASKASHEDVSHQAISSYFIGPQAENMAYFRKNIGVLLDQLEKARLNYFPGDGVFITKDIQQSEEFKNRTEAVANATQQLGRLLGQHSVPFWSPRYQGHMCMDISMPSLLGYFTTMLYNPNNVAFEASPLSTLAEIEVGKQLCDMFGYNINVENESHPDPEGPEPWGHVTCDGTVANLESIWCVHARNLKFYPLSLRAAMEGPLSDVATTFKVRTTDGKEDLLINLSTWELLNLRVNTILDLPDRLNSDYGISSQYIETIMDQYGIQSRGKEALERQFGIEKTGQYFVSNTRHYSWPKGAAIAGIGSENMVGIHVDNGARLDVDELRAALEERLENKQAVYGVVAIVGSTEEGAVDPLDEIIALRDEYQEKGLSFIVHADAAWGGYFASMLPKDYAPDSGRFGLLPPDLGGPATGFVPDSPLRKKTQDAIWWLRKADSITVDPHKAGYIPYPAGGLCYRDGRLRHLLTWNAPYLSQGSTENIGVYGVEGSKPGASAVSTYMANACIGLDEKGYGALLGEVSFTCGRLAAQWAAMTDESMPFVVVPLNLLPSELAEGSTKESVEEEKEWIRNNILSSSNTEIVQNNSKSPGGDDAITLIRKLGSDLNINAFACNFRFSDGRLNTDPAEANYFNRRIVDHLSVKTPEDNPTEIPLYLTSTEFYPDLYGNCLKTFKERLGLVDGPQELFVLRNVVMSPFPTEKDFIGHLAGIFKEVAQEAVCRERNEATEAIHSFMMQGKDRIYILHKPSFHVANHRRQTLLEVELPSRARDWYNSVTSQHPDGLIMFDMVNPVDLNNAIENNKELYGNISLKSPEDSTELSDVSLKIIRPWLNRQLNGMYLGSSYPTDRMPFYLYGDSSSLNIDHALLASPNIQLSAKDIRLAIESSSSSSSSSSTNLRFENGRPYVLLFDSVREETMQPFPDSNKVLADLPAFFFRPGKEFVVSIWEDPTPEGASGADVLKAWEALGRDGQQTGLVSRGRVTLGDSVFVDAEFLNLDPYRKVSNVSGWTDEFKTIGKQLRK</sequence>
<feature type="modified residue" description="N6-(pyridoxal phosphate)lysine" evidence="4">
    <location>
        <position position="513"/>
    </location>
</feature>
<dbReference type="RefSeq" id="XP_040771236.1">
    <property type="nucleotide sequence ID" value="XM_040926064.1"/>
</dbReference>
<gene>
    <name evidence="5" type="ORF">M406DRAFT_85607</name>
</gene>
<dbReference type="InterPro" id="IPR015424">
    <property type="entry name" value="PyrdxlP-dep_Trfase"/>
</dbReference>
<evidence type="ECO:0000256" key="2">
    <source>
        <dbReference type="ARBA" id="ARBA00022898"/>
    </source>
</evidence>
<dbReference type="OrthoDB" id="2161780at2759"/>